<dbReference type="GO" id="GO:0006396">
    <property type="term" value="P:RNA processing"/>
    <property type="evidence" value="ECO:0007669"/>
    <property type="project" value="InterPro"/>
</dbReference>
<evidence type="ECO:0000256" key="1">
    <source>
        <dbReference type="ARBA" id="ARBA00009986"/>
    </source>
</evidence>
<sequence>METQSRKELTEQNEMLPPQPGTFQDREDLIKYVRDFGANQGYVVTIKKSRKDRRVILGCDRGGVYRNRRKIDESKRKRKASSRLINCPFEAIGKKEDDMWVLTIKNGDHNHEALRDMSEHPYSRRFTEEEVRQIKLMTEAGVKPRQVLKALKQSNPELQSTPRHLYNLKAKIRQGNLSEKSFKSWRPNRSVPVNTSTAPSGGTLKQNNQPLKVPNFIGGKFVDSQGCSIIDVINPATQEVVSQVPISTYEEFKAAVSSAKQAFPSWKNTPITIRQRIMFKLQELIRRDIDKLAMSITIEQGKTLKGAQGDVLRGLEVVEHACGMATLQMGEFVPNASNGIDTYCIREPLGVCAGICPFNFPAMIPLWMFPIAVTCGNTFVLKPCEKNPGASMILAALAMEAGLPDGVLNIVHGAHDIVNYICDDDDVKAISFVGSNAAGMHIYARAASRGKRVQSSIGGKNHAIVMPDASMDATLNALVAAGFGAAGQHCMALSTAIFVGASMPWEVELAERTKALKVNVGTDPDADLGPVITKEAMDRICRLIQNSVESGARLLLDGRKVVVPICLSICFGIFEFCRYVHVFQGMRMEISLVLRSYVMLQSTWIAISTLSCVEQEEIFGPVLLCMQADSLDEAIMIVNRNRYGNGASIFTTSGVAARKFQNEVEAGLVGINVPVPVPLPFSSFNGSKASFAGDLNFCGKAGVQFYTQIKTVAQQWKDLPSLLVPLSMPPSSNKDVTGRGMSSALPSTSERDSPSQRVSQAMHSSSESDSPASDSDVPNPGLSSMSPTTDRDLPSHGMPLVIPGTSDRDLSNGDMSLAMPPSTERDLPGHRVSITSPQMSERLYMPQTSRWNETPQPTSQRTETITSSSERIHVPTTSQRNGNAAGLASQRTDSAMSLSSERIYMPTSHDNMGPISHRNDSMAATSHHMETTVHPSSERVYILTSHLNDSMNQPFQRSDNMFTASERLYMPQTSQRATDIGLHSTSERMYMSAAAAASQRNENLAGAASASQQADPMSASSERMYMSPIVQRNANAAAMGSNSERLYIPAGTAQRMLCKKYAVECSEKMQCASTSLFPLPHPPKLGIRNSQLPIGAQRQTHLQSNFENFNGELSVGVNIPLPSHVKSITSTSNPFVKHCLKLRNSSSYRHSHGAVLVVGSTPIREIYRFQETLQEKTVRLICLLVLDKAEILEEIDARSVRIVRVSPMVMKKLSGVQSTESIEAIALMRIPTSYLHLNGDKEEAHSEGWFPSPHRILVLDGIQDPGNLGTILRSAMAFRWGGVFLLPGCCDPFNEKALRASRGACFQFPIVCGCWIHLEALKSKFQMKMLAGHPESNAELKSVFQLTHEFADSLVHVPLCLILGSEGSGLSEKSHQECELVSIPMAGESDSLNVSVAGGIFLYMLQPRI</sequence>
<evidence type="ECO:0000256" key="7">
    <source>
        <dbReference type="SAM" id="MobiDB-lite"/>
    </source>
</evidence>
<dbReference type="FunFam" id="3.40.1280.10:FF:000027">
    <property type="entry name" value="Putative tRNA/rRNA methyltransferase YsgA"/>
    <property type="match status" value="1"/>
</dbReference>
<feature type="compositionally biased region" description="Basic and acidic residues" evidence="7">
    <location>
        <begin position="1"/>
        <end position="10"/>
    </location>
</feature>
<dbReference type="PROSITE" id="PS00070">
    <property type="entry name" value="ALDEHYDE_DEHYDR_CYS"/>
    <property type="match status" value="1"/>
</dbReference>
<dbReference type="GO" id="GO:0006210">
    <property type="term" value="P:thymine catabolic process"/>
    <property type="evidence" value="ECO:0007669"/>
    <property type="project" value="TreeGrafter"/>
</dbReference>
<dbReference type="Gene3D" id="3.40.309.10">
    <property type="entry name" value="Aldehyde Dehydrogenase, Chain A, domain 2"/>
    <property type="match status" value="2"/>
</dbReference>
<keyword evidence="3" id="KW-0489">Methyltransferase</keyword>
<feature type="domain" description="Aldehyde dehydrogenase" evidence="8">
    <location>
        <begin position="613"/>
        <end position="712"/>
    </location>
</feature>
<comment type="similarity">
    <text evidence="1">Belongs to the aldehyde dehydrogenase family.</text>
</comment>
<dbReference type="EC" id="1.2.1.27" evidence="2"/>
<proteinExistence type="inferred from homology"/>
<name>A0A978UZL4_ZIZJJ</name>
<dbReference type="Gene3D" id="3.30.1330.30">
    <property type="match status" value="1"/>
</dbReference>
<evidence type="ECO:0000313" key="10">
    <source>
        <dbReference type="EMBL" id="KAH7520430.1"/>
    </source>
</evidence>
<dbReference type="EMBL" id="JAEACU010000008">
    <property type="protein sequence ID" value="KAH7520430.1"/>
    <property type="molecule type" value="Genomic_DNA"/>
</dbReference>
<reference evidence="10" key="1">
    <citation type="journal article" date="2021" name="Front. Plant Sci.">
        <title>Chromosome-Scale Genome Assembly for Chinese Sour Jujube and Insights Into Its Genome Evolution and Domestication Signature.</title>
        <authorList>
            <person name="Shen L.-Y."/>
            <person name="Luo H."/>
            <person name="Wang X.-L."/>
            <person name="Wang X.-M."/>
            <person name="Qiu X.-J."/>
            <person name="Liu H."/>
            <person name="Zhou S.-S."/>
            <person name="Jia K.-H."/>
            <person name="Nie S."/>
            <person name="Bao Y.-T."/>
            <person name="Zhang R.-G."/>
            <person name="Yun Q.-Z."/>
            <person name="Chai Y.-H."/>
            <person name="Lu J.-Y."/>
            <person name="Li Y."/>
            <person name="Zhao S.-W."/>
            <person name="Mao J.-F."/>
            <person name="Jia S.-G."/>
            <person name="Mao Y.-M."/>
        </authorList>
    </citation>
    <scope>NUCLEOTIDE SEQUENCE</scope>
    <source>
        <strain evidence="10">AT0</strain>
        <tissue evidence="10">Leaf</tissue>
    </source>
</reference>
<evidence type="ECO:0000259" key="8">
    <source>
        <dbReference type="Pfam" id="PF00171"/>
    </source>
</evidence>
<keyword evidence="4" id="KW-0808">Transferase</keyword>
<dbReference type="InterPro" id="IPR001537">
    <property type="entry name" value="SpoU_MeTrfase"/>
</dbReference>
<dbReference type="GO" id="GO:0003723">
    <property type="term" value="F:RNA binding"/>
    <property type="evidence" value="ECO:0007669"/>
    <property type="project" value="InterPro"/>
</dbReference>
<dbReference type="InterPro" id="IPR015590">
    <property type="entry name" value="Aldehyde_DH_dom"/>
</dbReference>
<organism evidence="10 11">
    <name type="scientific">Ziziphus jujuba var. spinosa</name>
    <dbReference type="NCBI Taxonomy" id="714518"/>
    <lineage>
        <taxon>Eukaryota</taxon>
        <taxon>Viridiplantae</taxon>
        <taxon>Streptophyta</taxon>
        <taxon>Embryophyta</taxon>
        <taxon>Tracheophyta</taxon>
        <taxon>Spermatophyta</taxon>
        <taxon>Magnoliopsida</taxon>
        <taxon>eudicotyledons</taxon>
        <taxon>Gunneridae</taxon>
        <taxon>Pentapetalae</taxon>
        <taxon>rosids</taxon>
        <taxon>fabids</taxon>
        <taxon>Rosales</taxon>
        <taxon>Rhamnaceae</taxon>
        <taxon>Paliureae</taxon>
        <taxon>Ziziphus</taxon>
    </lineage>
</organism>
<dbReference type="Pfam" id="PF00171">
    <property type="entry name" value="Aldedh"/>
    <property type="match status" value="2"/>
</dbReference>
<feature type="domain" description="tRNA/rRNA methyltransferase SpoU type" evidence="9">
    <location>
        <begin position="1256"/>
        <end position="1403"/>
    </location>
</feature>
<feature type="compositionally biased region" description="Polar residues" evidence="7">
    <location>
        <begin position="191"/>
        <end position="209"/>
    </location>
</feature>
<dbReference type="GO" id="GO:0005739">
    <property type="term" value="C:mitochondrion"/>
    <property type="evidence" value="ECO:0007669"/>
    <property type="project" value="TreeGrafter"/>
</dbReference>
<feature type="domain" description="Aldehyde dehydrogenase" evidence="8">
    <location>
        <begin position="221"/>
        <end position="559"/>
    </location>
</feature>
<gene>
    <name evidence="10" type="ORF">FEM48_Zijuj08G0142900</name>
</gene>
<dbReference type="CDD" id="cd18095">
    <property type="entry name" value="SpoU-like_rRNA-MTase"/>
    <property type="match status" value="1"/>
</dbReference>
<dbReference type="Gene3D" id="3.40.1280.10">
    <property type="match status" value="1"/>
</dbReference>
<dbReference type="InterPro" id="IPR016162">
    <property type="entry name" value="Ald_DH_N"/>
</dbReference>
<feature type="region of interest" description="Disordered" evidence="7">
    <location>
        <begin position="728"/>
        <end position="894"/>
    </location>
</feature>
<dbReference type="InterPro" id="IPR010061">
    <property type="entry name" value="MeMal-semiAld_DH"/>
</dbReference>
<dbReference type="FunFam" id="3.40.605.10:FF:000003">
    <property type="entry name" value="Methylmalonate-semialdehyde dehydrogenase [acylating]"/>
    <property type="match status" value="1"/>
</dbReference>
<evidence type="ECO:0000259" key="9">
    <source>
        <dbReference type="Pfam" id="PF00588"/>
    </source>
</evidence>
<dbReference type="InterPro" id="IPR016160">
    <property type="entry name" value="Ald_DH_CS_CYS"/>
</dbReference>
<keyword evidence="6" id="KW-0520">NAD</keyword>
<dbReference type="InterPro" id="IPR016163">
    <property type="entry name" value="Ald_DH_C"/>
</dbReference>
<dbReference type="InterPro" id="IPR016161">
    <property type="entry name" value="Ald_DH/histidinol_DH"/>
</dbReference>
<dbReference type="Pfam" id="PF00588">
    <property type="entry name" value="SpoU_methylase"/>
    <property type="match status" value="1"/>
</dbReference>
<feature type="region of interest" description="Disordered" evidence="7">
    <location>
        <begin position="183"/>
        <end position="209"/>
    </location>
</feature>
<dbReference type="InterPro" id="IPR029026">
    <property type="entry name" value="tRNA_m1G_MTases_N"/>
</dbReference>
<evidence type="ECO:0000256" key="6">
    <source>
        <dbReference type="ARBA" id="ARBA00023027"/>
    </source>
</evidence>
<dbReference type="CDD" id="cd07085">
    <property type="entry name" value="ALDH_F6_MMSDH"/>
    <property type="match status" value="1"/>
</dbReference>
<dbReference type="Proteomes" id="UP000813462">
    <property type="component" value="Unassembled WGS sequence"/>
</dbReference>
<feature type="compositionally biased region" description="Polar residues" evidence="7">
    <location>
        <begin position="846"/>
        <end position="882"/>
    </location>
</feature>
<dbReference type="GO" id="GO:0004491">
    <property type="term" value="F:methylmalonate-semialdehyde dehydrogenase (acylating, NAD) activity"/>
    <property type="evidence" value="ECO:0007669"/>
    <property type="project" value="UniProtKB-EC"/>
</dbReference>
<dbReference type="PANTHER" id="PTHR43866:SF1">
    <property type="entry name" value="METHYLMALONATE-SEMIALDEHYDE DEHYDROGENASE (COA ACYLATING)"/>
    <property type="match status" value="1"/>
</dbReference>
<dbReference type="SUPFAM" id="SSF55315">
    <property type="entry name" value="L30e-like"/>
    <property type="match status" value="1"/>
</dbReference>
<dbReference type="GO" id="GO:0008173">
    <property type="term" value="F:RNA methyltransferase activity"/>
    <property type="evidence" value="ECO:0007669"/>
    <property type="project" value="InterPro"/>
</dbReference>
<dbReference type="NCBIfam" id="TIGR01722">
    <property type="entry name" value="MMSDH"/>
    <property type="match status" value="1"/>
</dbReference>
<protein>
    <recommendedName>
        <fullName evidence="2">methylmalonate-semialdehyde dehydrogenase (CoA acylating)</fullName>
        <ecNumber evidence="2">1.2.1.27</ecNumber>
    </recommendedName>
</protein>
<dbReference type="InterPro" id="IPR029028">
    <property type="entry name" value="Alpha/beta_knot_MTases"/>
</dbReference>
<feature type="compositionally biased region" description="Low complexity" evidence="7">
    <location>
        <begin position="764"/>
        <end position="776"/>
    </location>
</feature>
<dbReference type="Gene3D" id="3.40.605.10">
    <property type="entry name" value="Aldehyde Dehydrogenase, Chain A, domain 1"/>
    <property type="match status" value="2"/>
</dbReference>
<evidence type="ECO:0000256" key="3">
    <source>
        <dbReference type="ARBA" id="ARBA00022603"/>
    </source>
</evidence>
<dbReference type="InterPro" id="IPR029064">
    <property type="entry name" value="Ribosomal_eL30-like_sf"/>
</dbReference>
<feature type="region of interest" description="Disordered" evidence="7">
    <location>
        <begin position="1"/>
        <end position="23"/>
    </location>
</feature>
<dbReference type="PANTHER" id="PTHR43866">
    <property type="entry name" value="MALONATE-SEMIALDEHYDE DEHYDROGENASE"/>
    <property type="match status" value="1"/>
</dbReference>
<accession>A0A978UZL4</accession>
<keyword evidence="5" id="KW-0560">Oxidoreductase</keyword>
<evidence type="ECO:0000256" key="2">
    <source>
        <dbReference type="ARBA" id="ARBA00013048"/>
    </source>
</evidence>
<dbReference type="GO" id="GO:0032259">
    <property type="term" value="P:methylation"/>
    <property type="evidence" value="ECO:0007669"/>
    <property type="project" value="UniProtKB-KW"/>
</dbReference>
<evidence type="ECO:0000256" key="5">
    <source>
        <dbReference type="ARBA" id="ARBA00023002"/>
    </source>
</evidence>
<evidence type="ECO:0000313" key="11">
    <source>
        <dbReference type="Proteomes" id="UP000813462"/>
    </source>
</evidence>
<dbReference type="GO" id="GO:0006574">
    <property type="term" value="P:L-valine catabolic process"/>
    <property type="evidence" value="ECO:0007669"/>
    <property type="project" value="TreeGrafter"/>
</dbReference>
<dbReference type="SUPFAM" id="SSF75217">
    <property type="entry name" value="alpha/beta knot"/>
    <property type="match status" value="1"/>
</dbReference>
<comment type="caution">
    <text evidence="10">The sequence shown here is derived from an EMBL/GenBank/DDBJ whole genome shotgun (WGS) entry which is preliminary data.</text>
</comment>
<dbReference type="SUPFAM" id="SSF53720">
    <property type="entry name" value="ALDH-like"/>
    <property type="match status" value="1"/>
</dbReference>
<evidence type="ECO:0000256" key="4">
    <source>
        <dbReference type="ARBA" id="ARBA00022679"/>
    </source>
</evidence>